<evidence type="ECO:0000313" key="5">
    <source>
        <dbReference type="Proteomes" id="UP001500542"/>
    </source>
</evidence>
<protein>
    <recommendedName>
        <fullName evidence="3">N-acetyltransferase domain-containing protein</fullName>
    </recommendedName>
</protein>
<dbReference type="Pfam" id="PF00583">
    <property type="entry name" value="Acetyltransf_1"/>
    <property type="match status" value="1"/>
</dbReference>
<gene>
    <name evidence="4" type="ORF">GCM10009554_63260</name>
</gene>
<feature type="domain" description="N-acetyltransferase" evidence="3">
    <location>
        <begin position="144"/>
        <end position="285"/>
    </location>
</feature>
<dbReference type="PANTHER" id="PTHR43877">
    <property type="entry name" value="AMINOALKYLPHOSPHONATE N-ACETYLTRANSFERASE-RELATED-RELATED"/>
    <property type="match status" value="1"/>
</dbReference>
<name>A0ABP4BVF0_9ACTN</name>
<reference evidence="5" key="1">
    <citation type="journal article" date="2019" name="Int. J. Syst. Evol. Microbiol.">
        <title>The Global Catalogue of Microorganisms (GCM) 10K type strain sequencing project: providing services to taxonomists for standard genome sequencing and annotation.</title>
        <authorList>
            <consortium name="The Broad Institute Genomics Platform"/>
            <consortium name="The Broad Institute Genome Sequencing Center for Infectious Disease"/>
            <person name="Wu L."/>
            <person name="Ma J."/>
        </authorList>
    </citation>
    <scope>NUCLEOTIDE SEQUENCE [LARGE SCALE GENOMIC DNA]</scope>
    <source>
        <strain evidence="5">JCM 10977</strain>
    </source>
</reference>
<accession>A0ABP4BVF0</accession>
<dbReference type="InterPro" id="IPR050832">
    <property type="entry name" value="Bact_Acetyltransf"/>
</dbReference>
<dbReference type="Gene3D" id="3.40.630.30">
    <property type="match status" value="1"/>
</dbReference>
<evidence type="ECO:0000313" key="4">
    <source>
        <dbReference type="EMBL" id="GAA0955476.1"/>
    </source>
</evidence>
<dbReference type="EMBL" id="BAAAHK010000017">
    <property type="protein sequence ID" value="GAA0955476.1"/>
    <property type="molecule type" value="Genomic_DNA"/>
</dbReference>
<dbReference type="SUPFAM" id="SSF55729">
    <property type="entry name" value="Acyl-CoA N-acyltransferases (Nat)"/>
    <property type="match status" value="2"/>
</dbReference>
<keyword evidence="5" id="KW-1185">Reference proteome</keyword>
<evidence type="ECO:0000259" key="3">
    <source>
        <dbReference type="PROSITE" id="PS51186"/>
    </source>
</evidence>
<proteinExistence type="predicted"/>
<evidence type="ECO:0000256" key="2">
    <source>
        <dbReference type="ARBA" id="ARBA00023315"/>
    </source>
</evidence>
<evidence type="ECO:0000256" key="1">
    <source>
        <dbReference type="ARBA" id="ARBA00022679"/>
    </source>
</evidence>
<dbReference type="RefSeq" id="WP_343978539.1">
    <property type="nucleotide sequence ID" value="NZ_BAAAHK010000017.1"/>
</dbReference>
<organism evidence="4 5">
    <name type="scientific">Kribbella koreensis</name>
    <dbReference type="NCBI Taxonomy" id="57909"/>
    <lineage>
        <taxon>Bacteria</taxon>
        <taxon>Bacillati</taxon>
        <taxon>Actinomycetota</taxon>
        <taxon>Actinomycetes</taxon>
        <taxon>Propionibacteriales</taxon>
        <taxon>Kribbellaceae</taxon>
        <taxon>Kribbella</taxon>
    </lineage>
</organism>
<keyword evidence="1" id="KW-0808">Transferase</keyword>
<comment type="caution">
    <text evidence="4">The sequence shown here is derived from an EMBL/GenBank/DDBJ whole genome shotgun (WGS) entry which is preliminary data.</text>
</comment>
<dbReference type="Proteomes" id="UP001500542">
    <property type="component" value="Unassembled WGS sequence"/>
</dbReference>
<dbReference type="InterPro" id="IPR016181">
    <property type="entry name" value="Acyl_CoA_acyltransferase"/>
</dbReference>
<dbReference type="InterPro" id="IPR000182">
    <property type="entry name" value="GNAT_dom"/>
</dbReference>
<feature type="domain" description="N-acetyltransferase" evidence="3">
    <location>
        <begin position="5"/>
        <end position="130"/>
    </location>
</feature>
<dbReference type="PROSITE" id="PS51186">
    <property type="entry name" value="GNAT"/>
    <property type="match status" value="2"/>
</dbReference>
<sequence>MPVGFTCRPATTADAAPIAEMSGVAVDEVEASLERPGLDASVDSLMVLDPAGDVAAWAWVRGRRSQVDVGAKYRGLGLGNGLVEWVERRAVESGTDRVAQTVDDEDHAGTTLLRARGYDVIATNWKLTKPVDEEPPQPELPAGITIRPFSGEDAQAAYQVIQDAFDDWQSRRWGFDEWARMTIERTTFAPGLSPVAFAGNELVGAAICLALPDSGAGYVEHLAVRADQRGKGIARALIARASLDFYRHGRPDLVLWTHSGTGALAMYERLGMTVQHSTTVFSRKL</sequence>
<keyword evidence="2" id="KW-0012">Acyltransferase</keyword>
<dbReference type="CDD" id="cd04301">
    <property type="entry name" value="NAT_SF"/>
    <property type="match status" value="1"/>
</dbReference>